<dbReference type="RefSeq" id="WP_184808826.1">
    <property type="nucleotide sequence ID" value="NZ_JACHJQ010000001.1"/>
</dbReference>
<comment type="caution">
    <text evidence="2">The sequence shown here is derived from an EMBL/GenBank/DDBJ whole genome shotgun (WGS) entry which is preliminary data.</text>
</comment>
<evidence type="ECO:0000313" key="3">
    <source>
        <dbReference type="Proteomes" id="UP000520767"/>
    </source>
</evidence>
<reference evidence="2 3" key="1">
    <citation type="submission" date="2020-08" db="EMBL/GenBank/DDBJ databases">
        <title>Genomic Encyclopedia of Type Strains, Phase III (KMG-III): the genomes of soil and plant-associated and newly described type strains.</title>
        <authorList>
            <person name="Whitman W."/>
        </authorList>
    </citation>
    <scope>NUCLEOTIDE SEQUENCE [LARGE SCALE GENOMIC DNA]</scope>
    <source>
        <strain evidence="2 3">CECT 8960</strain>
    </source>
</reference>
<keyword evidence="2" id="KW-0378">Hydrolase</keyword>
<dbReference type="InterPro" id="IPR036866">
    <property type="entry name" value="RibonucZ/Hydroxyglut_hydro"/>
</dbReference>
<dbReference type="InterPro" id="IPR001279">
    <property type="entry name" value="Metallo-B-lactamas"/>
</dbReference>
<dbReference type="Proteomes" id="UP000520767">
    <property type="component" value="Unassembled WGS sequence"/>
</dbReference>
<dbReference type="PANTHER" id="PTHR42951">
    <property type="entry name" value="METALLO-BETA-LACTAMASE DOMAIN-CONTAINING"/>
    <property type="match status" value="1"/>
</dbReference>
<organism evidence="2 3">
    <name type="scientific">Actinophytocola algeriensis</name>
    <dbReference type="NCBI Taxonomy" id="1768010"/>
    <lineage>
        <taxon>Bacteria</taxon>
        <taxon>Bacillati</taxon>
        <taxon>Actinomycetota</taxon>
        <taxon>Actinomycetes</taxon>
        <taxon>Pseudonocardiales</taxon>
        <taxon>Pseudonocardiaceae</taxon>
    </lineage>
</organism>
<name>A0A7W7Q093_9PSEU</name>
<accession>A0A7W7Q093</accession>
<dbReference type="CDD" id="cd16282">
    <property type="entry name" value="metallo-hydrolase-like_MBL-fold"/>
    <property type="match status" value="1"/>
</dbReference>
<feature type="domain" description="Metallo-beta-lactamase" evidence="1">
    <location>
        <begin position="21"/>
        <end position="211"/>
    </location>
</feature>
<proteinExistence type="predicted"/>
<dbReference type="InterPro" id="IPR050855">
    <property type="entry name" value="NDM-1-like"/>
</dbReference>
<evidence type="ECO:0000259" key="1">
    <source>
        <dbReference type="SMART" id="SM00849"/>
    </source>
</evidence>
<evidence type="ECO:0000313" key="2">
    <source>
        <dbReference type="EMBL" id="MBB4904596.1"/>
    </source>
</evidence>
<keyword evidence="3" id="KW-1185">Reference proteome</keyword>
<dbReference type="Gene3D" id="3.60.15.10">
    <property type="entry name" value="Ribonuclease Z/Hydroxyacylglutathione hydrolase-like"/>
    <property type="match status" value="1"/>
</dbReference>
<dbReference type="SMART" id="SM00849">
    <property type="entry name" value="Lactamase_B"/>
    <property type="match status" value="1"/>
</dbReference>
<dbReference type="SUPFAM" id="SSF56281">
    <property type="entry name" value="Metallo-hydrolase/oxidoreductase"/>
    <property type="match status" value="1"/>
</dbReference>
<dbReference type="Pfam" id="PF00753">
    <property type="entry name" value="Lactamase_B"/>
    <property type="match status" value="1"/>
</dbReference>
<dbReference type="EMBL" id="JACHJQ010000001">
    <property type="protein sequence ID" value="MBB4904596.1"/>
    <property type="molecule type" value="Genomic_DNA"/>
</dbReference>
<gene>
    <name evidence="2" type="ORF">FHR82_000806</name>
</gene>
<sequence>MSGRWVEVANGVYARRYVELDQTLGLVVGDTHCLVIDTGTDEVHGASMAAAVRFVTPLPWTVVITHAHFDHFFGTAAFLPASVISHERCRSLILAEGERQRRVWSAKYRSEGKAEQADRLASAQLVAPTEVITSQVLLDLGGRTVTLVHAGPAHTDHDVFVHVPDVDVVFAGDLVEQGAPPSIGPDSHASHWPSALDRILDLRPAVVVPGHGDPVDAEFVRRQRNDLARGRR</sequence>
<dbReference type="GO" id="GO:0016787">
    <property type="term" value="F:hydrolase activity"/>
    <property type="evidence" value="ECO:0007669"/>
    <property type="project" value="UniProtKB-KW"/>
</dbReference>
<dbReference type="PANTHER" id="PTHR42951:SF4">
    <property type="entry name" value="ACYL-COENZYME A THIOESTERASE MBLAC2"/>
    <property type="match status" value="1"/>
</dbReference>
<protein>
    <submittedName>
        <fullName evidence="2">Glyoxylase-like metal-dependent hydrolase (Beta-lactamase superfamily II)</fullName>
    </submittedName>
</protein>
<dbReference type="AlphaFoldDB" id="A0A7W7Q093"/>